<comment type="caution">
    <text evidence="2">The sequence shown here is derived from an EMBL/GenBank/DDBJ whole genome shotgun (WGS) entry which is preliminary data.</text>
</comment>
<dbReference type="EMBL" id="LVLJ01003800">
    <property type="protein sequence ID" value="OAE19661.1"/>
    <property type="molecule type" value="Genomic_DNA"/>
</dbReference>
<evidence type="ECO:0000256" key="1">
    <source>
        <dbReference type="SAM" id="MobiDB-lite"/>
    </source>
</evidence>
<organism evidence="2 3">
    <name type="scientific">Marchantia polymorpha subsp. ruderalis</name>
    <dbReference type="NCBI Taxonomy" id="1480154"/>
    <lineage>
        <taxon>Eukaryota</taxon>
        <taxon>Viridiplantae</taxon>
        <taxon>Streptophyta</taxon>
        <taxon>Embryophyta</taxon>
        <taxon>Marchantiophyta</taxon>
        <taxon>Marchantiopsida</taxon>
        <taxon>Marchantiidae</taxon>
        <taxon>Marchantiales</taxon>
        <taxon>Marchantiaceae</taxon>
        <taxon>Marchantia</taxon>
    </lineage>
</organism>
<proteinExistence type="predicted"/>
<dbReference type="Proteomes" id="UP000077202">
    <property type="component" value="Unassembled WGS sequence"/>
</dbReference>
<evidence type="ECO:0000313" key="3">
    <source>
        <dbReference type="Proteomes" id="UP000077202"/>
    </source>
</evidence>
<feature type="region of interest" description="Disordered" evidence="1">
    <location>
        <begin position="1"/>
        <end position="32"/>
    </location>
</feature>
<gene>
    <name evidence="2" type="ORF">AXG93_1847s1220</name>
</gene>
<accession>A0A176VH47</accession>
<dbReference type="AlphaFoldDB" id="A0A176VH47"/>
<sequence>MSVMGLRSGRGGRARAMVPKDRTEPWSSEAGRQVARRIKAGVTSRRLREPPSPGTISATRSAEWSGVEMVVDERTIDIPDHNILSLHLHNDARAVEYALLLARSVVLRGAVDTDQDTRRIFFETLTADRVQPGGAWTSCAEQEQEQAWCTHGLPGRHRCP</sequence>
<keyword evidence="3" id="KW-1185">Reference proteome</keyword>
<protein>
    <submittedName>
        <fullName evidence="2">Uncharacterized protein</fullName>
    </submittedName>
</protein>
<evidence type="ECO:0000313" key="2">
    <source>
        <dbReference type="EMBL" id="OAE19661.1"/>
    </source>
</evidence>
<name>A0A176VH47_MARPO</name>
<reference evidence="2" key="1">
    <citation type="submission" date="2016-03" db="EMBL/GenBank/DDBJ databases">
        <title>Mechanisms controlling the formation of the plant cell surface in tip-growing cells are functionally conserved among land plants.</title>
        <authorList>
            <person name="Honkanen S."/>
            <person name="Jones V.A."/>
            <person name="Morieri G."/>
            <person name="Champion C."/>
            <person name="Hetherington A.J."/>
            <person name="Kelly S."/>
            <person name="Saint-Marcoux D."/>
            <person name="Proust H."/>
            <person name="Prescott H."/>
            <person name="Dolan L."/>
        </authorList>
    </citation>
    <scope>NUCLEOTIDE SEQUENCE [LARGE SCALE GENOMIC DNA]</scope>
    <source>
        <tissue evidence="2">Whole gametophyte</tissue>
    </source>
</reference>